<keyword evidence="8 11" id="KW-0472">Membrane</keyword>
<evidence type="ECO:0000256" key="5">
    <source>
        <dbReference type="ARBA" id="ARBA00022692"/>
    </source>
</evidence>
<dbReference type="PANTHER" id="PTHR11929">
    <property type="entry name" value="ALPHA- 1,3 -FUCOSYLTRANSFERASE"/>
    <property type="match status" value="1"/>
</dbReference>
<evidence type="ECO:0000256" key="3">
    <source>
        <dbReference type="ARBA" id="ARBA00022676"/>
    </source>
</evidence>
<sequence>MLQPRKRGGLINMYPLRRYLCRICTLCTTFILLIITIHSFFVSFDPDSVPSSSSIDDSHPIQAIETTAIPVTSAISQLVIGNHSSNLLTRRTFIPDIFDLTLWRHAIIGMHGNQTQCRVPRQYRAIANAFCNALGRGNCPRVPCTLVHISDEFTQYVECLRGGKVAVRVKPDWVCRKSAALEVLSNSERKPSVQAEAYTRLTSDLYIQALGPYHDRETTKWGLTLEGEAIGYYPSVILKTRLLPLFDITIGYDRRIFDVVTDLYLLDYVDLLTNRVKQRLTVKQVLDNKVKGDYNDLFLQKINMIMICSCLGRPPILWMNSNCDTPSNRTGYMLELMRYIEVDVRGKCGNPNWNESATVLSDTDPKILARQKLAIAGEYLFTVAIENTLTYDYVTEKLWQPLSAGSVPLYLGATNIEEWLPCANTSCIVDLRQYKSPKELADHLHQVIQHRHLYMRYHNWRKKASVKPSFLKIINYLQESNQHTVECMLCDMIHRKDRGETRIKLLTASNPFENSFPSLV</sequence>
<dbReference type="AlphaFoldDB" id="A0A814F880"/>
<dbReference type="GO" id="GO:0032580">
    <property type="term" value="C:Golgi cisterna membrane"/>
    <property type="evidence" value="ECO:0007669"/>
    <property type="project" value="UniProtKB-SubCell"/>
</dbReference>
<gene>
    <name evidence="13" type="ORF">XAT740_LOCUS12099</name>
</gene>
<dbReference type="InterPro" id="IPR055270">
    <property type="entry name" value="Glyco_tran_10_C"/>
</dbReference>
<dbReference type="EC" id="2.4.1.-" evidence="11"/>
<keyword evidence="11" id="KW-0333">Golgi apparatus</keyword>
<reference evidence="13" key="1">
    <citation type="submission" date="2021-02" db="EMBL/GenBank/DDBJ databases">
        <authorList>
            <person name="Nowell W R."/>
        </authorList>
    </citation>
    <scope>NUCLEOTIDE SEQUENCE</scope>
</reference>
<comment type="caution">
    <text evidence="13">The sequence shown here is derived from an EMBL/GenBank/DDBJ whole genome shotgun (WGS) entry which is preliminary data.</text>
</comment>
<protein>
    <recommendedName>
        <fullName evidence="11">Fucosyltransferase</fullName>
        <ecNumber evidence="11">2.4.1.-</ecNumber>
    </recommendedName>
</protein>
<dbReference type="SUPFAM" id="SSF53756">
    <property type="entry name" value="UDP-Glycosyltransferase/glycogen phosphorylase"/>
    <property type="match status" value="1"/>
</dbReference>
<evidence type="ECO:0000256" key="2">
    <source>
        <dbReference type="ARBA" id="ARBA00008919"/>
    </source>
</evidence>
<keyword evidence="14" id="KW-1185">Reference proteome</keyword>
<keyword evidence="4 11" id="KW-0808">Transferase</keyword>
<dbReference type="Proteomes" id="UP000663828">
    <property type="component" value="Unassembled WGS sequence"/>
</dbReference>
<evidence type="ECO:0000313" key="14">
    <source>
        <dbReference type="Proteomes" id="UP000663828"/>
    </source>
</evidence>
<evidence type="ECO:0000313" key="13">
    <source>
        <dbReference type="EMBL" id="CAF0979379.1"/>
    </source>
</evidence>
<feature type="domain" description="Fucosyltransferase C-terminal" evidence="12">
    <location>
        <begin position="316"/>
        <end position="501"/>
    </location>
</feature>
<proteinExistence type="inferred from homology"/>
<dbReference type="FunFam" id="3.40.50.11660:FF:000002">
    <property type="entry name" value="Alpha-(1,3)-fucosyltransferase"/>
    <property type="match status" value="1"/>
</dbReference>
<keyword evidence="3 11" id="KW-0328">Glycosyltransferase</keyword>
<evidence type="ECO:0000256" key="1">
    <source>
        <dbReference type="ARBA" id="ARBA00004922"/>
    </source>
</evidence>
<evidence type="ECO:0000256" key="8">
    <source>
        <dbReference type="ARBA" id="ARBA00023136"/>
    </source>
</evidence>
<dbReference type="GO" id="GO:0046920">
    <property type="term" value="F:alpha-(1-&gt;3)-fucosyltransferase activity"/>
    <property type="evidence" value="ECO:0007669"/>
    <property type="project" value="TreeGrafter"/>
</dbReference>
<dbReference type="Gene3D" id="3.40.50.11660">
    <property type="entry name" value="Glycosyl transferase family 10, C-terminal domain"/>
    <property type="match status" value="1"/>
</dbReference>
<name>A0A814F880_ADIRI</name>
<accession>A0A814F880</accession>
<evidence type="ECO:0000256" key="6">
    <source>
        <dbReference type="ARBA" id="ARBA00022968"/>
    </source>
</evidence>
<dbReference type="Pfam" id="PF00852">
    <property type="entry name" value="Glyco_transf_10"/>
    <property type="match status" value="1"/>
</dbReference>
<comment type="subcellular location">
    <subcellularLocation>
        <location evidence="10">Endomembrane system</location>
        <topology evidence="10">Single-pass type II membrane protein</topology>
    </subcellularLocation>
    <subcellularLocation>
        <location evidence="11">Golgi apparatus</location>
        <location evidence="11">Golgi stack membrane</location>
        <topology evidence="11">Single-pass type II membrane protein</topology>
    </subcellularLocation>
</comment>
<evidence type="ECO:0000256" key="7">
    <source>
        <dbReference type="ARBA" id="ARBA00022989"/>
    </source>
</evidence>
<comment type="pathway">
    <text evidence="1">Protein modification; protein glycosylation.</text>
</comment>
<evidence type="ECO:0000256" key="10">
    <source>
        <dbReference type="ARBA" id="ARBA00060399"/>
    </source>
</evidence>
<keyword evidence="6" id="KW-0735">Signal-anchor</keyword>
<dbReference type="PANTHER" id="PTHR11929:SF194">
    <property type="entry name" value="ALPHA-(1,3)-FUCOSYLTRANSFERASE 10"/>
    <property type="match status" value="1"/>
</dbReference>
<dbReference type="InterPro" id="IPR038577">
    <property type="entry name" value="GT10-like_C_sf"/>
</dbReference>
<organism evidence="13 14">
    <name type="scientific">Adineta ricciae</name>
    <name type="common">Rotifer</name>
    <dbReference type="NCBI Taxonomy" id="249248"/>
    <lineage>
        <taxon>Eukaryota</taxon>
        <taxon>Metazoa</taxon>
        <taxon>Spiralia</taxon>
        <taxon>Gnathifera</taxon>
        <taxon>Rotifera</taxon>
        <taxon>Eurotatoria</taxon>
        <taxon>Bdelloidea</taxon>
        <taxon>Adinetida</taxon>
        <taxon>Adinetidae</taxon>
        <taxon>Adineta</taxon>
    </lineage>
</organism>
<evidence type="ECO:0000256" key="4">
    <source>
        <dbReference type="ARBA" id="ARBA00022679"/>
    </source>
</evidence>
<keyword evidence="5 11" id="KW-0812">Transmembrane</keyword>
<keyword evidence="9" id="KW-0325">Glycoprotein</keyword>
<dbReference type="EMBL" id="CAJNOR010000678">
    <property type="protein sequence ID" value="CAF0979379.1"/>
    <property type="molecule type" value="Genomic_DNA"/>
</dbReference>
<feature type="transmembrane region" description="Helical" evidence="11">
    <location>
        <begin position="20"/>
        <end position="44"/>
    </location>
</feature>
<keyword evidence="7 11" id="KW-1133">Transmembrane helix</keyword>
<dbReference type="UniPathway" id="UPA00378"/>
<comment type="similarity">
    <text evidence="2 11">Belongs to the glycosyltransferase 10 family.</text>
</comment>
<dbReference type="InterPro" id="IPR001503">
    <property type="entry name" value="Glyco_trans_10"/>
</dbReference>
<evidence type="ECO:0000256" key="11">
    <source>
        <dbReference type="RuleBase" id="RU003832"/>
    </source>
</evidence>
<evidence type="ECO:0000256" key="9">
    <source>
        <dbReference type="ARBA" id="ARBA00023180"/>
    </source>
</evidence>
<evidence type="ECO:0000259" key="12">
    <source>
        <dbReference type="Pfam" id="PF00852"/>
    </source>
</evidence>